<dbReference type="Proteomes" id="UP000678513">
    <property type="component" value="Chromosome"/>
</dbReference>
<gene>
    <name evidence="1" type="ORF">J5A65_10820</name>
</gene>
<proteinExistence type="predicted"/>
<reference evidence="1 2" key="1">
    <citation type="submission" date="2021-03" db="EMBL/GenBank/DDBJ databases">
        <title>Human Oral Microbial Genomes.</title>
        <authorList>
            <person name="Johnston C.D."/>
            <person name="Chen T."/>
            <person name="Dewhirst F.E."/>
        </authorList>
    </citation>
    <scope>NUCLEOTIDE SEQUENCE [LARGE SCALE GENOMIC DNA]</scope>
    <source>
        <strain evidence="1 2">DSMZ 100122</strain>
    </source>
</reference>
<keyword evidence="2" id="KW-1185">Reference proteome</keyword>
<dbReference type="EMBL" id="CP072384">
    <property type="protein sequence ID" value="QUC07423.1"/>
    <property type="molecule type" value="Genomic_DNA"/>
</dbReference>
<accession>A0ABX7Y3T4</accession>
<name>A0ABX7Y3T4_9ACTN</name>
<evidence type="ECO:0000313" key="1">
    <source>
        <dbReference type="EMBL" id="QUC07423.1"/>
    </source>
</evidence>
<organism evidence="1 2">
    <name type="scientific">Arachnia rubra</name>
    <dbReference type="NCBI Taxonomy" id="1547448"/>
    <lineage>
        <taxon>Bacteria</taxon>
        <taxon>Bacillati</taxon>
        <taxon>Actinomycetota</taxon>
        <taxon>Actinomycetes</taxon>
        <taxon>Propionibacteriales</taxon>
        <taxon>Propionibacteriaceae</taxon>
        <taxon>Arachnia</taxon>
    </lineage>
</organism>
<sequence>MLEVLEDEAATTILDQLWEQGREQLLEKIDEVVDWIAAGDARARRHRLDAPVLVHGFVWAIRVTDQGQDWLILWSEVDPGTAKIHAVSQTNLL</sequence>
<protein>
    <submittedName>
        <fullName evidence="1">Uncharacterized protein</fullName>
    </submittedName>
</protein>
<evidence type="ECO:0000313" key="2">
    <source>
        <dbReference type="Proteomes" id="UP000678513"/>
    </source>
</evidence>
<dbReference type="RefSeq" id="WP_212321870.1">
    <property type="nucleotide sequence ID" value="NZ_AP024463.1"/>
</dbReference>